<dbReference type="RefSeq" id="WP_047005508.1">
    <property type="nucleotide sequence ID" value="NZ_CP018097.1"/>
</dbReference>
<dbReference type="EMBL" id="LBHC01000001">
    <property type="protein sequence ID" value="KLE32657.1"/>
    <property type="molecule type" value="Genomic_DNA"/>
</dbReference>
<gene>
    <name evidence="2" type="ORF">AAW01_00950</name>
</gene>
<proteinExistence type="predicted"/>
<name>A0A0G9MPL5_9SPHN</name>
<evidence type="ECO:0000256" key="1">
    <source>
        <dbReference type="SAM" id="Phobius"/>
    </source>
</evidence>
<evidence type="ECO:0000313" key="2">
    <source>
        <dbReference type="EMBL" id="KLE32657.1"/>
    </source>
</evidence>
<feature type="transmembrane region" description="Helical" evidence="1">
    <location>
        <begin position="95"/>
        <end position="115"/>
    </location>
</feature>
<feature type="transmembrane region" description="Helical" evidence="1">
    <location>
        <begin position="49"/>
        <end position="74"/>
    </location>
</feature>
<organism evidence="2 3">
    <name type="scientific">Aurantiacibacter gangjinensis</name>
    <dbReference type="NCBI Taxonomy" id="502682"/>
    <lineage>
        <taxon>Bacteria</taxon>
        <taxon>Pseudomonadati</taxon>
        <taxon>Pseudomonadota</taxon>
        <taxon>Alphaproteobacteria</taxon>
        <taxon>Sphingomonadales</taxon>
        <taxon>Erythrobacteraceae</taxon>
        <taxon>Aurantiacibacter</taxon>
    </lineage>
</organism>
<reference evidence="2 3" key="1">
    <citation type="submission" date="2015-04" db="EMBL/GenBank/DDBJ databases">
        <title>The draft genome sequence of Erythrobacr gangjinensis K7-2.</title>
        <authorList>
            <person name="Zhuang L."/>
            <person name="Liu Y."/>
            <person name="Shao Z."/>
        </authorList>
    </citation>
    <scope>NUCLEOTIDE SEQUENCE [LARGE SCALE GENOMIC DNA]</scope>
    <source>
        <strain evidence="2 3">K7-2</strain>
    </source>
</reference>
<feature type="transmembrane region" description="Helical" evidence="1">
    <location>
        <begin position="9"/>
        <end position="29"/>
    </location>
</feature>
<accession>A0A0G9MPL5</accession>
<comment type="caution">
    <text evidence="2">The sequence shown here is derived from an EMBL/GenBank/DDBJ whole genome shotgun (WGS) entry which is preliminary data.</text>
</comment>
<dbReference type="PATRIC" id="fig|502682.8.peg.196"/>
<dbReference type="AlphaFoldDB" id="A0A0G9MPL5"/>
<feature type="transmembrane region" description="Helical" evidence="1">
    <location>
        <begin position="144"/>
        <end position="166"/>
    </location>
</feature>
<sequence length="170" mass="20087">MNEAYRQKLLHWFMSMLLCMSLPTFLANWEWFYDLPKSYLDYGEYDLEWSIWGIGEAVIYFAFYFIIVAPWHLFDFLQRENPDSLWKERLAEYRTFCSVVLATMMLSAVEGTSIFNHNSCDELPEAMFTTCYITMPKWLEWSSLAAIFLALLLVVAKAGISISTWFSERK</sequence>
<keyword evidence="3" id="KW-1185">Reference proteome</keyword>
<dbReference type="Proteomes" id="UP000053070">
    <property type="component" value="Unassembled WGS sequence"/>
</dbReference>
<protein>
    <submittedName>
        <fullName evidence="2">Uncharacterized protein</fullName>
    </submittedName>
</protein>
<keyword evidence="1" id="KW-0472">Membrane</keyword>
<keyword evidence="1" id="KW-0812">Transmembrane</keyword>
<evidence type="ECO:0000313" key="3">
    <source>
        <dbReference type="Proteomes" id="UP000053070"/>
    </source>
</evidence>
<keyword evidence="1" id="KW-1133">Transmembrane helix</keyword>
<dbReference type="OrthoDB" id="9928646at2"/>